<protein>
    <submittedName>
        <fullName evidence="1">Uncharacterized protein</fullName>
    </submittedName>
</protein>
<dbReference type="AlphaFoldDB" id="A0A3D1JIX1"/>
<evidence type="ECO:0000313" key="2">
    <source>
        <dbReference type="Proteomes" id="UP000264141"/>
    </source>
</evidence>
<dbReference type="EMBL" id="DPBP01000045">
    <property type="protein sequence ID" value="HCE18531.1"/>
    <property type="molecule type" value="Genomic_DNA"/>
</dbReference>
<name>A0A3D1JIX1_9CHLR</name>
<reference evidence="1 2" key="1">
    <citation type="journal article" date="2018" name="Nat. Biotechnol.">
        <title>A standardized bacterial taxonomy based on genome phylogeny substantially revises the tree of life.</title>
        <authorList>
            <person name="Parks D.H."/>
            <person name="Chuvochina M."/>
            <person name="Waite D.W."/>
            <person name="Rinke C."/>
            <person name="Skarshewski A."/>
            <person name="Chaumeil P.A."/>
            <person name="Hugenholtz P."/>
        </authorList>
    </citation>
    <scope>NUCLEOTIDE SEQUENCE [LARGE SCALE GENOMIC DNA]</scope>
    <source>
        <strain evidence="1">UBA8781</strain>
    </source>
</reference>
<dbReference type="STRING" id="229919.GCA_001050195_00736"/>
<accession>A0A3D1JIX1</accession>
<organism evidence="1 2">
    <name type="scientific">Anaerolinea thermolimosa</name>
    <dbReference type="NCBI Taxonomy" id="229919"/>
    <lineage>
        <taxon>Bacteria</taxon>
        <taxon>Bacillati</taxon>
        <taxon>Chloroflexota</taxon>
        <taxon>Anaerolineae</taxon>
        <taxon>Anaerolineales</taxon>
        <taxon>Anaerolineaceae</taxon>
        <taxon>Anaerolinea</taxon>
    </lineage>
</organism>
<dbReference type="Proteomes" id="UP000264141">
    <property type="component" value="Unassembled WGS sequence"/>
</dbReference>
<evidence type="ECO:0000313" key="1">
    <source>
        <dbReference type="EMBL" id="HCE18531.1"/>
    </source>
</evidence>
<gene>
    <name evidence="1" type="ORF">DEQ80_11790</name>
</gene>
<proteinExistence type="predicted"/>
<sequence length="257" mass="29072">MFTQKMSNDDALRYAKAYFPKSLVVELERLTYQTEPERAHENLARFAALVNAARRDIERGGFQPEVKNVMLEMLRQEAENGLNAIRANLTKKLAREKADIADRLRELEDEAAGDNFQTYLSMRWPLLQRALDAGRSVAEVLAASGDRRDAYVLRRNLPLLLSERYTGRDFEIALQGALAEIELWERGKMSEQELKLRDRLGRHNSGAYRVEVSLSQAETALASDPQSGLPFTGFDGEVVWLHPDGRVNETPPQGIGQ</sequence>
<comment type="caution">
    <text evidence="1">The sequence shown here is derived from an EMBL/GenBank/DDBJ whole genome shotgun (WGS) entry which is preliminary data.</text>
</comment>